<feature type="transmembrane region" description="Helical" evidence="1">
    <location>
        <begin position="256"/>
        <end position="276"/>
    </location>
</feature>
<proteinExistence type="predicted"/>
<reference evidence="2" key="1">
    <citation type="journal article" date="2021" name="Nat. Commun.">
        <title>Genetic determinants of endophytism in the Arabidopsis root mycobiome.</title>
        <authorList>
            <person name="Mesny F."/>
            <person name="Miyauchi S."/>
            <person name="Thiergart T."/>
            <person name="Pickel B."/>
            <person name="Atanasova L."/>
            <person name="Karlsson M."/>
            <person name="Huettel B."/>
            <person name="Barry K.W."/>
            <person name="Haridas S."/>
            <person name="Chen C."/>
            <person name="Bauer D."/>
            <person name="Andreopoulos W."/>
            <person name="Pangilinan J."/>
            <person name="LaButti K."/>
            <person name="Riley R."/>
            <person name="Lipzen A."/>
            <person name="Clum A."/>
            <person name="Drula E."/>
            <person name="Henrissat B."/>
            <person name="Kohler A."/>
            <person name="Grigoriev I.V."/>
            <person name="Martin F.M."/>
            <person name="Hacquard S."/>
        </authorList>
    </citation>
    <scope>NUCLEOTIDE SEQUENCE</scope>
    <source>
        <strain evidence="2">MPI-CAGE-AT-0147</strain>
    </source>
</reference>
<organism evidence="2 3">
    <name type="scientific">Dactylonectria macrodidyma</name>
    <dbReference type="NCBI Taxonomy" id="307937"/>
    <lineage>
        <taxon>Eukaryota</taxon>
        <taxon>Fungi</taxon>
        <taxon>Dikarya</taxon>
        <taxon>Ascomycota</taxon>
        <taxon>Pezizomycotina</taxon>
        <taxon>Sordariomycetes</taxon>
        <taxon>Hypocreomycetidae</taxon>
        <taxon>Hypocreales</taxon>
        <taxon>Nectriaceae</taxon>
        <taxon>Dactylonectria</taxon>
    </lineage>
</organism>
<gene>
    <name evidence="2" type="ORF">EDB81DRAFT_850325</name>
</gene>
<dbReference type="OrthoDB" id="10003767at2759"/>
<feature type="transmembrane region" description="Helical" evidence="1">
    <location>
        <begin position="57"/>
        <end position="74"/>
    </location>
</feature>
<name>A0A9P9FUD9_9HYPO</name>
<accession>A0A9P9FUD9</accession>
<evidence type="ECO:0000313" key="3">
    <source>
        <dbReference type="Proteomes" id="UP000738349"/>
    </source>
</evidence>
<evidence type="ECO:0000256" key="1">
    <source>
        <dbReference type="SAM" id="Phobius"/>
    </source>
</evidence>
<dbReference type="EMBL" id="JAGMUV010000001">
    <property type="protein sequence ID" value="KAH7176419.1"/>
    <property type="molecule type" value="Genomic_DNA"/>
</dbReference>
<sequence>MQELEGLQLFTIQNRFGNEGVLTSATTIQPCSSRHQIMLFQTRGPASLIKSMERMPFIITIYFATLWWMNGWTWHLTRDLLSCRVVPRQFFQPPLWLTNRNPGALAWDYANARFLKRFDQFLDVIRVVEREMYGNELLSDEWSRGKDGFLVANALESWTEIDVFSADFISWKWYRGKANVGECMKNLLEQDLTRRHQVSQLVQKRHEYKCELRKSRSGEARKESDDEVRAETSLQDTNTAFLGQAMSYHLRLCTNFPVRSTAIALAIVIIATATHFRMKQS</sequence>
<keyword evidence="1" id="KW-0472">Membrane</keyword>
<dbReference type="Proteomes" id="UP000738349">
    <property type="component" value="Unassembled WGS sequence"/>
</dbReference>
<evidence type="ECO:0000313" key="2">
    <source>
        <dbReference type="EMBL" id="KAH7176419.1"/>
    </source>
</evidence>
<keyword evidence="1" id="KW-1133">Transmembrane helix</keyword>
<keyword evidence="1" id="KW-0812">Transmembrane</keyword>
<comment type="caution">
    <text evidence="2">The sequence shown here is derived from an EMBL/GenBank/DDBJ whole genome shotgun (WGS) entry which is preliminary data.</text>
</comment>
<protein>
    <submittedName>
        <fullName evidence="2">Uncharacterized protein</fullName>
    </submittedName>
</protein>
<keyword evidence="3" id="KW-1185">Reference proteome</keyword>
<dbReference type="AlphaFoldDB" id="A0A9P9FUD9"/>